<evidence type="ECO:0000256" key="1">
    <source>
        <dbReference type="SAM" id="Phobius"/>
    </source>
</evidence>
<feature type="transmembrane region" description="Helical" evidence="1">
    <location>
        <begin position="66"/>
        <end position="87"/>
    </location>
</feature>
<evidence type="ECO:0000313" key="4">
    <source>
        <dbReference type="Proteomes" id="UP000256379"/>
    </source>
</evidence>
<name>A0A3D8IN46_9HELI</name>
<reference evidence="3 4" key="1">
    <citation type="submission" date="2018-04" db="EMBL/GenBank/DDBJ databases">
        <title>Novel Campyloabacter and Helicobacter Species and Strains.</title>
        <authorList>
            <person name="Mannion A.J."/>
            <person name="Shen Z."/>
            <person name="Fox J.G."/>
        </authorList>
    </citation>
    <scope>NUCLEOTIDE SEQUENCE [LARGE SCALE GENOMIC DNA]</scope>
    <source>
        <strain evidence="3 4">MIT 17-337</strain>
    </source>
</reference>
<keyword evidence="1" id="KW-0812">Transmembrane</keyword>
<feature type="signal peptide" evidence="2">
    <location>
        <begin position="1"/>
        <end position="23"/>
    </location>
</feature>
<accession>A0A3D8IN46</accession>
<proteinExistence type="predicted"/>
<sequence length="106" mass="11387">MKRLFSIFVLALTLGMSSLSANAQVAQVQTSHTQFQQSDADFLFGKENVNVAMLSQGEMEETKGKFFISFLIGLAIGVALGLVSWGIECGTGGACDEGKVEWSVDF</sequence>
<keyword evidence="4" id="KW-1185">Reference proteome</keyword>
<organism evidence="3 4">
    <name type="scientific">Helicobacter didelphidarum</name>
    <dbReference type="NCBI Taxonomy" id="2040648"/>
    <lineage>
        <taxon>Bacteria</taxon>
        <taxon>Pseudomonadati</taxon>
        <taxon>Campylobacterota</taxon>
        <taxon>Epsilonproteobacteria</taxon>
        <taxon>Campylobacterales</taxon>
        <taxon>Helicobacteraceae</taxon>
        <taxon>Helicobacter</taxon>
    </lineage>
</organism>
<keyword evidence="1" id="KW-0472">Membrane</keyword>
<evidence type="ECO:0000256" key="2">
    <source>
        <dbReference type="SAM" id="SignalP"/>
    </source>
</evidence>
<keyword evidence="1" id="KW-1133">Transmembrane helix</keyword>
<gene>
    <name evidence="3" type="ORF">CQA53_02675</name>
</gene>
<dbReference type="RefSeq" id="WP_115542483.1">
    <property type="nucleotide sequence ID" value="NZ_NXLQ01000003.1"/>
</dbReference>
<comment type="caution">
    <text evidence="3">The sequence shown here is derived from an EMBL/GenBank/DDBJ whole genome shotgun (WGS) entry which is preliminary data.</text>
</comment>
<feature type="chain" id="PRO_5017655430" evidence="2">
    <location>
        <begin position="24"/>
        <end position="106"/>
    </location>
</feature>
<keyword evidence="2" id="KW-0732">Signal</keyword>
<dbReference type="AlphaFoldDB" id="A0A3D8IN46"/>
<dbReference type="EMBL" id="NXLQ01000003">
    <property type="protein sequence ID" value="RDU66697.1"/>
    <property type="molecule type" value="Genomic_DNA"/>
</dbReference>
<dbReference type="Proteomes" id="UP000256379">
    <property type="component" value="Unassembled WGS sequence"/>
</dbReference>
<evidence type="ECO:0000313" key="3">
    <source>
        <dbReference type="EMBL" id="RDU66697.1"/>
    </source>
</evidence>
<protein>
    <submittedName>
        <fullName evidence="3">Uncharacterized protein</fullName>
    </submittedName>
</protein>
<dbReference type="OrthoDB" id="5330174at2"/>